<accession>A0A3E3DZT8</accession>
<dbReference type="AlphaFoldDB" id="A0A3E3DZT8"/>
<dbReference type="InterPro" id="IPR054612">
    <property type="entry name" value="Phage_capsid-like_C"/>
</dbReference>
<comment type="caution">
    <text evidence="4">The sequence shown here is derived from an EMBL/GenBank/DDBJ whole genome shotgun (WGS) entry which is preliminary data.</text>
</comment>
<organism evidence="4 5">
    <name type="scientific">Faecalicoccus pleomorphus</name>
    <dbReference type="NCBI Taxonomy" id="1323"/>
    <lineage>
        <taxon>Bacteria</taxon>
        <taxon>Bacillati</taxon>
        <taxon>Bacillota</taxon>
        <taxon>Erysipelotrichia</taxon>
        <taxon>Erysipelotrichales</taxon>
        <taxon>Erysipelotrichaceae</taxon>
        <taxon>Faecalicoccus</taxon>
    </lineage>
</organism>
<evidence type="ECO:0000313" key="4">
    <source>
        <dbReference type="EMBL" id="RGD74807.1"/>
    </source>
</evidence>
<feature type="coiled-coil region" evidence="2">
    <location>
        <begin position="22"/>
        <end position="56"/>
    </location>
</feature>
<dbReference type="RefSeq" id="WP_117446751.1">
    <property type="nucleotide sequence ID" value="NZ_JBFBOW010000001.1"/>
</dbReference>
<sequence>MNIEEMTLEQIATRKAEIKELSKRDDADIDALSEEVDKLNEREAQLKADKKKAEKRANLQNMVIEGAGNDVKPNETNLDSMEYRTAFMNYVVKGTRSDLLKYVQRDDAAGQSGDLGVMIPQTVVQKIIKDLEKVYGQLYSRVRKTNIQGGVKYPIGSFSATFTRITETTKSDRQKGGSITGSVTFEYKIGEIRLARTILQSVLSVPAFEAELAKVIVQAYVKAMDHEIMLGNEESNEMQGILTEANKSGGRIPKANIIEFTAEEVADWKQWQKKLFAEIPLSMRGLRPEFVMTPGTWEANIKTLADDNNRPVYMETFNPVDGAEIARFKGRDVVFVEEDILKNFDDAATGEYFAMLWVPEEAYAINTNLEFSVTRYMDHEANQMVTKALVINDGKPLDTKYIYLLKKKVV</sequence>
<gene>
    <name evidence="4" type="ORF">DXC78_09220</name>
</gene>
<name>A0A3E3DZT8_9FIRM</name>
<dbReference type="Pfam" id="PF05065">
    <property type="entry name" value="Phage_capsid"/>
    <property type="match status" value="1"/>
</dbReference>
<comment type="subcellular location">
    <subcellularLocation>
        <location evidence="1">Virion</location>
    </subcellularLocation>
</comment>
<evidence type="ECO:0000313" key="5">
    <source>
        <dbReference type="Proteomes" id="UP000260721"/>
    </source>
</evidence>
<dbReference type="Proteomes" id="UP000260721">
    <property type="component" value="Unassembled WGS sequence"/>
</dbReference>
<proteinExistence type="predicted"/>
<evidence type="ECO:0000259" key="3">
    <source>
        <dbReference type="Pfam" id="PF05065"/>
    </source>
</evidence>
<evidence type="ECO:0000256" key="1">
    <source>
        <dbReference type="ARBA" id="ARBA00004328"/>
    </source>
</evidence>
<dbReference type="NCBIfam" id="TIGR01554">
    <property type="entry name" value="major_cap_HK97"/>
    <property type="match status" value="1"/>
</dbReference>
<keyword evidence="2" id="KW-0175">Coiled coil</keyword>
<reference evidence="4 5" key="1">
    <citation type="submission" date="2018-08" db="EMBL/GenBank/DDBJ databases">
        <title>A genome reference for cultivated species of the human gut microbiota.</title>
        <authorList>
            <person name="Zou Y."/>
            <person name="Xue W."/>
            <person name="Luo G."/>
        </authorList>
    </citation>
    <scope>NUCLEOTIDE SEQUENCE [LARGE SCALE GENOMIC DNA]</scope>
    <source>
        <strain evidence="4 5">TF08-11</strain>
    </source>
</reference>
<dbReference type="InterPro" id="IPR024455">
    <property type="entry name" value="Phage_capsid"/>
</dbReference>
<feature type="domain" description="Phage capsid-like C-terminal" evidence="3">
    <location>
        <begin position="116"/>
        <end position="406"/>
    </location>
</feature>
<dbReference type="EMBL" id="QUSK01000021">
    <property type="protein sequence ID" value="RGD74807.1"/>
    <property type="molecule type" value="Genomic_DNA"/>
</dbReference>
<evidence type="ECO:0000256" key="2">
    <source>
        <dbReference type="SAM" id="Coils"/>
    </source>
</evidence>
<dbReference type="SUPFAM" id="SSF56563">
    <property type="entry name" value="Major capsid protein gp5"/>
    <property type="match status" value="1"/>
</dbReference>
<protein>
    <submittedName>
        <fullName evidence="4">Phage major capsid protein</fullName>
    </submittedName>
</protein>